<feature type="repeat" description="WD" evidence="3">
    <location>
        <begin position="415"/>
        <end position="428"/>
    </location>
</feature>
<keyword evidence="2" id="KW-0677">Repeat</keyword>
<evidence type="ECO:0000313" key="5">
    <source>
        <dbReference type="EMBL" id="KAJ7698956.1"/>
    </source>
</evidence>
<dbReference type="Proteomes" id="UP001221757">
    <property type="component" value="Unassembled WGS sequence"/>
</dbReference>
<evidence type="ECO:0000313" key="6">
    <source>
        <dbReference type="Proteomes" id="UP001221757"/>
    </source>
</evidence>
<dbReference type="Pfam" id="PF00400">
    <property type="entry name" value="WD40"/>
    <property type="match status" value="3"/>
</dbReference>
<dbReference type="SUPFAM" id="SSF50978">
    <property type="entry name" value="WD40 repeat-like"/>
    <property type="match status" value="1"/>
</dbReference>
<dbReference type="InterPro" id="IPR001680">
    <property type="entry name" value="WD40_rpt"/>
</dbReference>
<reference evidence="5" key="1">
    <citation type="submission" date="2023-03" db="EMBL/GenBank/DDBJ databases">
        <title>Massive genome expansion in bonnet fungi (Mycena s.s.) driven by repeated elements and novel gene families across ecological guilds.</title>
        <authorList>
            <consortium name="Lawrence Berkeley National Laboratory"/>
            <person name="Harder C.B."/>
            <person name="Miyauchi S."/>
            <person name="Viragh M."/>
            <person name="Kuo A."/>
            <person name="Thoen E."/>
            <person name="Andreopoulos B."/>
            <person name="Lu D."/>
            <person name="Skrede I."/>
            <person name="Drula E."/>
            <person name="Henrissat B."/>
            <person name="Morin E."/>
            <person name="Kohler A."/>
            <person name="Barry K."/>
            <person name="LaButti K."/>
            <person name="Morin E."/>
            <person name="Salamov A."/>
            <person name="Lipzen A."/>
            <person name="Mereny Z."/>
            <person name="Hegedus B."/>
            <person name="Baldrian P."/>
            <person name="Stursova M."/>
            <person name="Weitz H."/>
            <person name="Taylor A."/>
            <person name="Grigoriev I.V."/>
            <person name="Nagy L.G."/>
            <person name="Martin F."/>
            <person name="Kauserud H."/>
        </authorList>
    </citation>
    <scope>NUCLEOTIDE SEQUENCE</scope>
    <source>
        <strain evidence="5">CBHHK067</strain>
    </source>
</reference>
<dbReference type="EMBL" id="JARKIE010000024">
    <property type="protein sequence ID" value="KAJ7698956.1"/>
    <property type="molecule type" value="Genomic_DNA"/>
</dbReference>
<feature type="repeat" description="WD" evidence="3">
    <location>
        <begin position="92"/>
        <end position="123"/>
    </location>
</feature>
<evidence type="ECO:0000256" key="4">
    <source>
        <dbReference type="SAM" id="MobiDB-lite"/>
    </source>
</evidence>
<organism evidence="5 6">
    <name type="scientific">Mycena rosella</name>
    <name type="common">Pink bonnet</name>
    <name type="synonym">Agaricus rosellus</name>
    <dbReference type="NCBI Taxonomy" id="1033263"/>
    <lineage>
        <taxon>Eukaryota</taxon>
        <taxon>Fungi</taxon>
        <taxon>Dikarya</taxon>
        <taxon>Basidiomycota</taxon>
        <taxon>Agaricomycotina</taxon>
        <taxon>Agaricomycetes</taxon>
        <taxon>Agaricomycetidae</taxon>
        <taxon>Agaricales</taxon>
        <taxon>Marasmiineae</taxon>
        <taxon>Mycenaceae</taxon>
        <taxon>Mycena</taxon>
    </lineage>
</organism>
<dbReference type="PANTHER" id="PTHR44019">
    <property type="entry name" value="WD REPEAT-CONTAINING PROTEIN 55"/>
    <property type="match status" value="1"/>
</dbReference>
<dbReference type="PROSITE" id="PS50082">
    <property type="entry name" value="WD_REPEATS_2"/>
    <property type="match status" value="2"/>
</dbReference>
<evidence type="ECO:0000256" key="3">
    <source>
        <dbReference type="PROSITE-ProRule" id="PRU00221"/>
    </source>
</evidence>
<keyword evidence="6" id="KW-1185">Reference proteome</keyword>
<proteinExistence type="predicted"/>
<name>A0AAD7DVR8_MYCRO</name>
<comment type="caution">
    <text evidence="5">The sequence shown here is derived from an EMBL/GenBank/DDBJ whole genome shotgun (WGS) entry which is preliminary data.</text>
</comment>
<keyword evidence="1 3" id="KW-0853">WD repeat</keyword>
<dbReference type="PANTHER" id="PTHR44019:SF8">
    <property type="entry name" value="POC1 CENTRIOLAR PROTEIN HOMOLOG"/>
    <property type="match status" value="1"/>
</dbReference>
<accession>A0AAD7DVR8</accession>
<feature type="region of interest" description="Disordered" evidence="4">
    <location>
        <begin position="128"/>
        <end position="156"/>
    </location>
</feature>
<dbReference type="InterPro" id="IPR036322">
    <property type="entry name" value="WD40_repeat_dom_sf"/>
</dbReference>
<feature type="compositionally biased region" description="Acidic residues" evidence="4">
    <location>
        <begin position="128"/>
        <end position="148"/>
    </location>
</feature>
<dbReference type="InterPro" id="IPR050505">
    <property type="entry name" value="WDR55/POC1"/>
</dbReference>
<dbReference type="SMART" id="SM00320">
    <property type="entry name" value="WD40"/>
    <property type="match status" value="3"/>
</dbReference>
<evidence type="ECO:0000256" key="2">
    <source>
        <dbReference type="ARBA" id="ARBA00022737"/>
    </source>
</evidence>
<sequence>MPRFLARKRPRLAEALDVDHFKPTHYFRRTGGAINKILQHNGRVVVCSNTAGGNMTTGVPPDPYNKAGTLISWSKRHPLKILDLEQGCAKNLYGTHFSVHCIAYDPISNTLASSGADKNVRTWTFEEVADEEIEDEEVENEEVEDEDDDKKKKKPYKKSHSYQYKVKSKASAPHDLAFKPGESILAIGEKNLTIENITTGSSHPFPLLSDKSGGHVTGAIEWGCGPSSSFVFALSEPIEKNHRHGYHMAFDTDTCKSAFKLQTDAGKRNKTFEFDATGAGDNLCVNSTGTTVALVTNDSSDSFLRIYDVARKQEKSVQKQSTRTPPPGRTVQNRCLDPFTSEGREVNSMAFSPDSVYLAIGRDDNCTHVYDTRMLESGILFDFQHSRTQFTSPDQYLFGVIGVEWLESRSNRLGLVTGGNDGCVRLWDPLRAKDEGTVLAQANSDLAYFTLGDPLKGEHGLIWRFRWCGVCHGWASQHVGGYYDLST</sequence>
<dbReference type="AlphaFoldDB" id="A0AAD7DVR8"/>
<dbReference type="InterPro" id="IPR015943">
    <property type="entry name" value="WD40/YVTN_repeat-like_dom_sf"/>
</dbReference>
<protein>
    <submittedName>
        <fullName evidence="5">WD40-repeat-containing domain protein</fullName>
    </submittedName>
</protein>
<gene>
    <name evidence="5" type="ORF">B0H17DRAFT_316731</name>
</gene>
<dbReference type="Gene3D" id="2.130.10.10">
    <property type="entry name" value="YVTN repeat-like/Quinoprotein amine dehydrogenase"/>
    <property type="match status" value="2"/>
</dbReference>
<evidence type="ECO:0000256" key="1">
    <source>
        <dbReference type="ARBA" id="ARBA00022574"/>
    </source>
</evidence>